<comment type="caution">
    <text evidence="2">The sequence shown here is derived from an EMBL/GenBank/DDBJ whole genome shotgun (WGS) entry which is preliminary data.</text>
</comment>
<dbReference type="SUPFAM" id="SSF50729">
    <property type="entry name" value="PH domain-like"/>
    <property type="match status" value="1"/>
</dbReference>
<name>A0A814RJN4_9BILA</name>
<proteinExistence type="predicted"/>
<dbReference type="InterPro" id="IPR001849">
    <property type="entry name" value="PH_domain"/>
</dbReference>
<evidence type="ECO:0000313" key="2">
    <source>
        <dbReference type="EMBL" id="CAF1134868.1"/>
    </source>
</evidence>
<dbReference type="AlphaFoldDB" id="A0A814RJN4"/>
<keyword evidence="3" id="KW-1185">Reference proteome</keyword>
<feature type="non-terminal residue" evidence="2">
    <location>
        <position position="1"/>
    </location>
</feature>
<protein>
    <recommendedName>
        <fullName evidence="1">PH domain-containing protein</fullName>
    </recommendedName>
</protein>
<feature type="domain" description="PH" evidence="1">
    <location>
        <begin position="43"/>
        <end position="108"/>
    </location>
</feature>
<dbReference type="OrthoDB" id="6432566at2759"/>
<gene>
    <name evidence="2" type="ORF">OXX778_LOCUS22640</name>
</gene>
<evidence type="ECO:0000313" key="3">
    <source>
        <dbReference type="Proteomes" id="UP000663879"/>
    </source>
</evidence>
<dbReference type="InterPro" id="IPR011993">
    <property type="entry name" value="PH-like_dom_sf"/>
</dbReference>
<dbReference type="EMBL" id="CAJNOC010009943">
    <property type="protein sequence ID" value="CAF1134868.1"/>
    <property type="molecule type" value="Genomic_DNA"/>
</dbReference>
<sequence length="141" mass="16528">ATLTNAIKETNYKQQKENYLTEKKRITNDIITVMKDERIIVLADWLKVRSSLKNWIKLYVILKPGIMLLFKSDKMKSGHWVGTIILNSCQLLERPSKKHGFCFKLFHPLERSIWASKASDGPMFRVVGWMIWNFELITEPS</sequence>
<reference evidence="2" key="1">
    <citation type="submission" date="2021-02" db="EMBL/GenBank/DDBJ databases">
        <authorList>
            <person name="Nowell W R."/>
        </authorList>
    </citation>
    <scope>NUCLEOTIDE SEQUENCE</scope>
    <source>
        <strain evidence="2">Ploen Becks lab</strain>
    </source>
</reference>
<organism evidence="2 3">
    <name type="scientific">Brachionus calyciflorus</name>
    <dbReference type="NCBI Taxonomy" id="104777"/>
    <lineage>
        <taxon>Eukaryota</taxon>
        <taxon>Metazoa</taxon>
        <taxon>Spiralia</taxon>
        <taxon>Gnathifera</taxon>
        <taxon>Rotifera</taxon>
        <taxon>Eurotatoria</taxon>
        <taxon>Monogononta</taxon>
        <taxon>Pseudotrocha</taxon>
        <taxon>Ploima</taxon>
        <taxon>Brachionidae</taxon>
        <taxon>Brachionus</taxon>
    </lineage>
</organism>
<accession>A0A814RJN4</accession>
<dbReference type="Gene3D" id="2.30.29.30">
    <property type="entry name" value="Pleckstrin-homology domain (PH domain)/Phosphotyrosine-binding domain (PTB)"/>
    <property type="match status" value="1"/>
</dbReference>
<dbReference type="Proteomes" id="UP000663879">
    <property type="component" value="Unassembled WGS sequence"/>
</dbReference>
<evidence type="ECO:0000259" key="1">
    <source>
        <dbReference type="Pfam" id="PF00169"/>
    </source>
</evidence>
<dbReference type="Pfam" id="PF00169">
    <property type="entry name" value="PH"/>
    <property type="match status" value="1"/>
</dbReference>